<dbReference type="Gene3D" id="1.25.40.10">
    <property type="entry name" value="Tetratricopeptide repeat domain"/>
    <property type="match status" value="1"/>
</dbReference>
<accession>X0TKU1</accession>
<dbReference type="EMBL" id="BARS01015195">
    <property type="protein sequence ID" value="GAF87886.1"/>
    <property type="molecule type" value="Genomic_DNA"/>
</dbReference>
<gene>
    <name evidence="1" type="ORF">S01H1_25202</name>
</gene>
<sequence length="251" mass="29115">MNEDKDEYTREELEDLLKEKLVSLKELEAFGKDSNYIQELSDVALVQLQLELFKESEKNYIQCLKHFQVQKDRLGQASVYGILGTLYFKKGDYRKSIESYENALEIYNELKQVQEQITCLKGIGNSFIKLNQYDEACDTLLDCSALCSDNNDIYNLLDCLGNLIQIYEIQENWDVVFELYTKSLEAFKEIEDTKGIIVSYFNLGILKKKENVFYQSLIYFKEGTNKAIDSNYTELILKGLGYVGEILVYQG</sequence>
<comment type="caution">
    <text evidence="1">The sequence shown here is derived from an EMBL/GenBank/DDBJ whole genome shotgun (WGS) entry which is preliminary data.</text>
</comment>
<evidence type="ECO:0000313" key="1">
    <source>
        <dbReference type="EMBL" id="GAF87886.1"/>
    </source>
</evidence>
<dbReference type="InterPro" id="IPR019734">
    <property type="entry name" value="TPR_rpt"/>
</dbReference>
<proteinExistence type="predicted"/>
<dbReference type="SUPFAM" id="SSF48452">
    <property type="entry name" value="TPR-like"/>
    <property type="match status" value="1"/>
</dbReference>
<dbReference type="AlphaFoldDB" id="X0TKU1"/>
<dbReference type="InterPro" id="IPR011990">
    <property type="entry name" value="TPR-like_helical_dom_sf"/>
</dbReference>
<feature type="non-terminal residue" evidence="1">
    <location>
        <position position="251"/>
    </location>
</feature>
<reference evidence="1" key="1">
    <citation type="journal article" date="2014" name="Front. Microbiol.">
        <title>High frequency of phylogenetically diverse reductive dehalogenase-homologous genes in deep subseafloor sedimentary metagenomes.</title>
        <authorList>
            <person name="Kawai M."/>
            <person name="Futagami T."/>
            <person name="Toyoda A."/>
            <person name="Takaki Y."/>
            <person name="Nishi S."/>
            <person name="Hori S."/>
            <person name="Arai W."/>
            <person name="Tsubouchi T."/>
            <person name="Morono Y."/>
            <person name="Uchiyama I."/>
            <person name="Ito T."/>
            <person name="Fujiyama A."/>
            <person name="Inagaki F."/>
            <person name="Takami H."/>
        </authorList>
    </citation>
    <scope>NUCLEOTIDE SEQUENCE</scope>
    <source>
        <strain evidence="1">Expedition CK06-06</strain>
    </source>
</reference>
<organism evidence="1">
    <name type="scientific">marine sediment metagenome</name>
    <dbReference type="NCBI Taxonomy" id="412755"/>
    <lineage>
        <taxon>unclassified sequences</taxon>
        <taxon>metagenomes</taxon>
        <taxon>ecological metagenomes</taxon>
    </lineage>
</organism>
<dbReference type="PROSITE" id="PS50293">
    <property type="entry name" value="TPR_REGION"/>
    <property type="match status" value="1"/>
</dbReference>
<dbReference type="Pfam" id="PF13424">
    <property type="entry name" value="TPR_12"/>
    <property type="match status" value="1"/>
</dbReference>
<dbReference type="SMART" id="SM00028">
    <property type="entry name" value="TPR"/>
    <property type="match status" value="5"/>
</dbReference>
<dbReference type="PANTHER" id="PTHR10098">
    <property type="entry name" value="RAPSYN-RELATED"/>
    <property type="match status" value="1"/>
</dbReference>
<name>X0TKU1_9ZZZZ</name>
<dbReference type="PROSITE" id="PS50005">
    <property type="entry name" value="TPR"/>
    <property type="match status" value="1"/>
</dbReference>
<protein>
    <submittedName>
        <fullName evidence="1">Uncharacterized protein</fullName>
    </submittedName>
</protein>